<evidence type="ECO:0000256" key="7">
    <source>
        <dbReference type="SAM" id="Phobius"/>
    </source>
</evidence>
<keyword evidence="3" id="KW-1003">Cell membrane</keyword>
<dbReference type="AlphaFoldDB" id="A0A7W9NM87"/>
<dbReference type="GO" id="GO:0005886">
    <property type="term" value="C:plasma membrane"/>
    <property type="evidence" value="ECO:0007669"/>
    <property type="project" value="UniProtKB-SubCell"/>
</dbReference>
<name>A0A7W9NM87_9PSEU</name>
<dbReference type="Proteomes" id="UP000585638">
    <property type="component" value="Unassembled WGS sequence"/>
</dbReference>
<evidence type="ECO:0000313" key="8">
    <source>
        <dbReference type="EMBL" id="MBB5897083.1"/>
    </source>
</evidence>
<dbReference type="InterPro" id="IPR005614">
    <property type="entry name" value="NrfD-like"/>
</dbReference>
<comment type="caution">
    <text evidence="8">The sequence shown here is derived from an EMBL/GenBank/DDBJ whole genome shotgun (WGS) entry which is preliminary data.</text>
</comment>
<dbReference type="Pfam" id="PF03916">
    <property type="entry name" value="NrfD"/>
    <property type="match status" value="1"/>
</dbReference>
<reference evidence="8 9" key="1">
    <citation type="submission" date="2020-08" db="EMBL/GenBank/DDBJ databases">
        <title>Sequencing the genomes of 1000 actinobacteria strains.</title>
        <authorList>
            <person name="Klenk H.-P."/>
        </authorList>
    </citation>
    <scope>NUCLEOTIDE SEQUENCE [LARGE SCALE GENOMIC DNA]</scope>
    <source>
        <strain evidence="8 9">DSM 43851</strain>
    </source>
</reference>
<evidence type="ECO:0000256" key="4">
    <source>
        <dbReference type="ARBA" id="ARBA00022692"/>
    </source>
</evidence>
<evidence type="ECO:0000313" key="9">
    <source>
        <dbReference type="Proteomes" id="UP000585638"/>
    </source>
</evidence>
<protein>
    <submittedName>
        <fullName evidence="8">Formate-dependent nitrite reductase membrane component NrfD</fullName>
    </submittedName>
</protein>
<feature type="transmembrane region" description="Helical" evidence="7">
    <location>
        <begin position="130"/>
        <end position="149"/>
    </location>
</feature>
<proteinExistence type="inferred from homology"/>
<keyword evidence="4 7" id="KW-0812">Transmembrane</keyword>
<evidence type="ECO:0000256" key="3">
    <source>
        <dbReference type="ARBA" id="ARBA00022475"/>
    </source>
</evidence>
<evidence type="ECO:0000256" key="2">
    <source>
        <dbReference type="ARBA" id="ARBA00008929"/>
    </source>
</evidence>
<keyword evidence="5 7" id="KW-1133">Transmembrane helix</keyword>
<evidence type="ECO:0000256" key="6">
    <source>
        <dbReference type="ARBA" id="ARBA00023136"/>
    </source>
</evidence>
<keyword evidence="6 7" id="KW-0472">Membrane</keyword>
<feature type="transmembrane region" description="Helical" evidence="7">
    <location>
        <begin position="164"/>
        <end position="184"/>
    </location>
</feature>
<dbReference type="EMBL" id="JACHIR010000002">
    <property type="protein sequence ID" value="MBB5897083.1"/>
    <property type="molecule type" value="Genomic_DNA"/>
</dbReference>
<evidence type="ECO:0000256" key="1">
    <source>
        <dbReference type="ARBA" id="ARBA00004651"/>
    </source>
</evidence>
<feature type="transmembrane region" description="Helical" evidence="7">
    <location>
        <begin position="27"/>
        <end position="49"/>
    </location>
</feature>
<dbReference type="InterPro" id="IPR052049">
    <property type="entry name" value="Electron_transfer_protein"/>
</dbReference>
<dbReference type="PANTHER" id="PTHR34856">
    <property type="entry name" value="PROTEIN NRFD"/>
    <property type="match status" value="1"/>
</dbReference>
<organism evidence="8 9">
    <name type="scientific">Kutzneria kofuensis</name>
    <dbReference type="NCBI Taxonomy" id="103725"/>
    <lineage>
        <taxon>Bacteria</taxon>
        <taxon>Bacillati</taxon>
        <taxon>Actinomycetota</taxon>
        <taxon>Actinomycetes</taxon>
        <taxon>Pseudonocardiales</taxon>
        <taxon>Pseudonocardiaceae</taxon>
        <taxon>Kutzneria</taxon>
    </lineage>
</organism>
<keyword evidence="9" id="KW-1185">Reference proteome</keyword>
<feature type="transmembrane region" description="Helical" evidence="7">
    <location>
        <begin position="61"/>
        <end position="79"/>
    </location>
</feature>
<feature type="transmembrane region" description="Helical" evidence="7">
    <location>
        <begin position="99"/>
        <end position="123"/>
    </location>
</feature>
<dbReference type="Gene3D" id="1.20.1630.10">
    <property type="entry name" value="Formate dehydrogenase/DMSO reductase domain"/>
    <property type="match status" value="1"/>
</dbReference>
<gene>
    <name evidence="8" type="ORF">BJ998_008342</name>
</gene>
<dbReference type="RefSeq" id="WP_184869547.1">
    <property type="nucleotide sequence ID" value="NZ_JACHIR010000002.1"/>
</dbReference>
<accession>A0A7W9NM87</accession>
<sequence length="293" mass="29173">MKNSKPQFDSYYGKPVLKAPVWSPLDIGGYLFLGGLAGASSVLAAGAELTARPGLARAGKVAALGAISASAAALVHDLGKPTRFVNMLRVVKPTSPMSIGSWLLAGYGPAAGVAAATAVTGLFPGIGRAATIGAGLLGPAVASYTAVLISDTATPAWHGGYREMPFVFVGSAATAAAGLGMLAADPAEAGPARRAGLFGAALETVAMHQMRSRLGLVAETHHQGKAGKLLKAAEALTIGGAAVGALLGRRSRLAAAVGGAALLAGSACTRLGIFHAGVQSAEDPKYTVEPQRA</sequence>
<evidence type="ECO:0000256" key="5">
    <source>
        <dbReference type="ARBA" id="ARBA00022989"/>
    </source>
</evidence>
<dbReference type="PANTHER" id="PTHR34856:SF2">
    <property type="entry name" value="PROTEIN NRFD"/>
    <property type="match status" value="1"/>
</dbReference>
<comment type="subcellular location">
    <subcellularLocation>
        <location evidence="1">Cell membrane</location>
        <topology evidence="1">Multi-pass membrane protein</topology>
    </subcellularLocation>
</comment>
<comment type="similarity">
    <text evidence="2">Belongs to the NrfD family.</text>
</comment>